<dbReference type="InterPro" id="IPR036513">
    <property type="entry name" value="STAS_dom_sf"/>
</dbReference>
<feature type="domain" description="STAS" evidence="3">
    <location>
        <begin position="2"/>
        <end position="108"/>
    </location>
</feature>
<dbReference type="EMBL" id="DSUH01000364">
    <property type="protein sequence ID" value="HGU34289.1"/>
    <property type="molecule type" value="Genomic_DNA"/>
</dbReference>
<dbReference type="PROSITE" id="PS50801">
    <property type="entry name" value="STAS"/>
    <property type="match status" value="1"/>
</dbReference>
<proteinExistence type="inferred from homology"/>
<evidence type="ECO:0000256" key="2">
    <source>
        <dbReference type="RuleBase" id="RU003749"/>
    </source>
</evidence>
<dbReference type="InterPro" id="IPR002645">
    <property type="entry name" value="STAS_dom"/>
</dbReference>
<evidence type="ECO:0000259" key="3">
    <source>
        <dbReference type="PROSITE" id="PS50801"/>
    </source>
</evidence>
<name>A0A7C4VRS2_9BACT</name>
<protein>
    <recommendedName>
        <fullName evidence="2">Anti-sigma factor antagonist</fullName>
    </recommendedName>
</protein>
<dbReference type="SUPFAM" id="SSF52091">
    <property type="entry name" value="SpoIIaa-like"/>
    <property type="match status" value="1"/>
</dbReference>
<dbReference type="Pfam" id="PF01740">
    <property type="entry name" value="STAS"/>
    <property type="match status" value="1"/>
</dbReference>
<gene>
    <name evidence="4" type="ORF">ENS29_15805</name>
</gene>
<sequence length="108" mass="11631">MSLVEHRTAHGWTVLSPTGRLDAHTSQPLEEDLLARVTPNLKLALDLGSVDYMSSAGLRVLMKVFKACQTGGGNMVLLNPLPNVREVLDISGFLQIIPVLDAEANLPA</sequence>
<dbReference type="NCBIfam" id="TIGR00377">
    <property type="entry name" value="ant_ant_sig"/>
    <property type="match status" value="1"/>
</dbReference>
<organism evidence="4">
    <name type="scientific">Desulfatirhabdium butyrativorans</name>
    <dbReference type="NCBI Taxonomy" id="340467"/>
    <lineage>
        <taxon>Bacteria</taxon>
        <taxon>Pseudomonadati</taxon>
        <taxon>Thermodesulfobacteriota</taxon>
        <taxon>Desulfobacteria</taxon>
        <taxon>Desulfobacterales</taxon>
        <taxon>Desulfatirhabdiaceae</taxon>
        <taxon>Desulfatirhabdium</taxon>
    </lineage>
</organism>
<dbReference type="AlphaFoldDB" id="A0A7C4VRS2"/>
<dbReference type="PANTHER" id="PTHR33495">
    <property type="entry name" value="ANTI-SIGMA FACTOR ANTAGONIST TM_1081-RELATED-RELATED"/>
    <property type="match status" value="1"/>
</dbReference>
<dbReference type="Gene3D" id="3.30.750.24">
    <property type="entry name" value="STAS domain"/>
    <property type="match status" value="1"/>
</dbReference>
<dbReference type="CDD" id="cd07043">
    <property type="entry name" value="STAS_anti-anti-sigma_factors"/>
    <property type="match status" value="1"/>
</dbReference>
<dbReference type="InterPro" id="IPR003658">
    <property type="entry name" value="Anti-sigma_ant"/>
</dbReference>
<evidence type="ECO:0000256" key="1">
    <source>
        <dbReference type="ARBA" id="ARBA00009013"/>
    </source>
</evidence>
<comment type="similarity">
    <text evidence="1 2">Belongs to the anti-sigma-factor antagonist family.</text>
</comment>
<comment type="caution">
    <text evidence="4">The sequence shown here is derived from an EMBL/GenBank/DDBJ whole genome shotgun (WGS) entry which is preliminary data.</text>
</comment>
<evidence type="ECO:0000313" key="4">
    <source>
        <dbReference type="EMBL" id="HGU34289.1"/>
    </source>
</evidence>
<accession>A0A7C4VRS2</accession>
<dbReference type="GO" id="GO:0043856">
    <property type="term" value="F:anti-sigma factor antagonist activity"/>
    <property type="evidence" value="ECO:0007669"/>
    <property type="project" value="InterPro"/>
</dbReference>
<reference evidence="4" key="1">
    <citation type="journal article" date="2020" name="mSystems">
        <title>Genome- and Community-Level Interaction Insights into Carbon Utilization and Element Cycling Functions of Hydrothermarchaeota in Hydrothermal Sediment.</title>
        <authorList>
            <person name="Zhou Z."/>
            <person name="Liu Y."/>
            <person name="Xu W."/>
            <person name="Pan J."/>
            <person name="Luo Z.H."/>
            <person name="Li M."/>
        </authorList>
    </citation>
    <scope>NUCLEOTIDE SEQUENCE [LARGE SCALE GENOMIC DNA]</scope>
    <source>
        <strain evidence="4">SpSt-477</strain>
    </source>
</reference>